<feature type="transmembrane region" description="Helical" evidence="8">
    <location>
        <begin position="460"/>
        <end position="481"/>
    </location>
</feature>
<feature type="transmembrane region" description="Helical" evidence="8">
    <location>
        <begin position="356"/>
        <end position="377"/>
    </location>
</feature>
<feature type="transmembrane region" description="Helical" evidence="8">
    <location>
        <begin position="280"/>
        <end position="300"/>
    </location>
</feature>
<keyword evidence="3" id="KW-0813">Transport</keyword>
<feature type="transmembrane region" description="Helical" evidence="8">
    <location>
        <begin position="126"/>
        <end position="149"/>
    </location>
</feature>
<proteinExistence type="predicted"/>
<dbReference type="InterPro" id="IPR001750">
    <property type="entry name" value="ND/Mrp_TM"/>
</dbReference>
<keyword evidence="6 8" id="KW-0472">Membrane</keyword>
<accession>A0AA86IJR1</accession>
<evidence type="ECO:0000256" key="7">
    <source>
        <dbReference type="ARBA" id="ARBA00049551"/>
    </source>
</evidence>
<dbReference type="PANTHER" id="PTHR42829:SF1">
    <property type="entry name" value="INORGANIC CARBON TRANSPORTER SUBUNIT DABB-RELATED"/>
    <property type="match status" value="1"/>
</dbReference>
<dbReference type="GO" id="GO:0015990">
    <property type="term" value="P:electron transport coupled proton transport"/>
    <property type="evidence" value="ECO:0007669"/>
    <property type="project" value="TreeGrafter"/>
</dbReference>
<sequence length="484" mass="54287">MYTHTSSMPNHLCDMLTGSVWLSVLSVLALLFFFCKWYMSAESGLNNFYLLIMFFSVNILALAVTPLGLMFLIFWECLGMSSYLLVRWWGDREQARTLALVGLVASRIGDACFFTVFMFMDSMPSLFTSLMAMMAVASKSAQLFFFPWLLGAMEGPGPVSALLHSSTLVLAGVILGYRLNELDVMQSPTLVAGVIGLVLGVFGVVHQIDIKQRIACSTVYNIGLMFIWIALDQEMILVLHLILHAFLKASTFVTLGIFGHITDTQDTRCISNNSFKQVQLSILFTNLALSFIPLIGLGMFKEMNVEFLQAEKTSFMFYVLFLSLLFLGLTISIELVMKLMNPNNVLAKFIVLPKFLLVYMNIVGYSLLVGLLLILMLHSSNLTGLNGFVLLFGVALVLMHLISMRSSNMEFLYMLQFSQSVLFHFDQSKIVTLGEYSKMKLQFSRNETSLLGQHLSFNTMLMRIFALMLSLLVILNLGLMLCSN</sequence>
<keyword evidence="4 8" id="KW-0812">Transmembrane</keyword>
<dbReference type="EMBL" id="LC590029">
    <property type="protein sequence ID" value="BCM73286.1"/>
    <property type="molecule type" value="Genomic_DNA"/>
</dbReference>
<evidence type="ECO:0000313" key="10">
    <source>
        <dbReference type="EMBL" id="BCM73286.1"/>
    </source>
</evidence>
<feature type="transmembrane region" description="Helical" evidence="8">
    <location>
        <begin position="98"/>
        <end position="120"/>
    </location>
</feature>
<reference evidence="10" key="1">
    <citation type="submission" date="2020-10" db="EMBL/GenBank/DDBJ databases">
        <title>Nuclear ribosomal and mitochondrial DNA copy number and intra-individual variation in the tunicate zooplankton salps.</title>
        <authorList>
            <person name="Goodall-Copestake W.P."/>
        </authorList>
    </citation>
    <scope>NUCLEOTIDE SEQUENCE</scope>
    <source>
        <strain evidence="10">E20_Im1</strain>
        <tissue evidence="10">Muscle</tissue>
    </source>
</reference>
<comment type="subcellular location">
    <subcellularLocation>
        <location evidence="1">Membrane</location>
        <topology evidence="1">Multi-pass membrane protein</topology>
    </subcellularLocation>
</comment>
<evidence type="ECO:0000256" key="2">
    <source>
        <dbReference type="ARBA" id="ARBA00012944"/>
    </source>
</evidence>
<feature type="transmembrane region" description="Helical" evidence="8">
    <location>
        <begin position="161"/>
        <end position="179"/>
    </location>
</feature>
<comment type="catalytic activity">
    <reaction evidence="7">
        <text>a ubiquinone + NADH + 5 H(+)(in) = a ubiquinol + NAD(+) + 4 H(+)(out)</text>
        <dbReference type="Rhea" id="RHEA:29091"/>
        <dbReference type="Rhea" id="RHEA-COMP:9565"/>
        <dbReference type="Rhea" id="RHEA-COMP:9566"/>
        <dbReference type="ChEBI" id="CHEBI:15378"/>
        <dbReference type="ChEBI" id="CHEBI:16389"/>
        <dbReference type="ChEBI" id="CHEBI:17976"/>
        <dbReference type="ChEBI" id="CHEBI:57540"/>
        <dbReference type="ChEBI" id="CHEBI:57945"/>
        <dbReference type="EC" id="7.1.1.2"/>
    </reaction>
</comment>
<feature type="transmembrane region" description="Helical" evidence="8">
    <location>
        <begin position="383"/>
        <end position="402"/>
    </location>
</feature>
<evidence type="ECO:0000256" key="4">
    <source>
        <dbReference type="ARBA" id="ARBA00022692"/>
    </source>
</evidence>
<dbReference type="InterPro" id="IPR003945">
    <property type="entry name" value="NU5C-like"/>
</dbReference>
<keyword evidence="10" id="KW-0496">Mitochondrion</keyword>
<gene>
    <name evidence="10" type="primary">nad5</name>
</gene>
<dbReference type="EC" id="7.1.1.2" evidence="2"/>
<evidence type="ECO:0000256" key="8">
    <source>
        <dbReference type="SAM" id="Phobius"/>
    </source>
</evidence>
<feature type="transmembrane region" description="Helical" evidence="8">
    <location>
        <begin position="185"/>
        <end position="205"/>
    </location>
</feature>
<dbReference type="GO" id="GO:0016020">
    <property type="term" value="C:membrane"/>
    <property type="evidence" value="ECO:0007669"/>
    <property type="project" value="UniProtKB-SubCell"/>
</dbReference>
<feature type="transmembrane region" description="Helical" evidence="8">
    <location>
        <begin position="20"/>
        <end position="39"/>
    </location>
</feature>
<geneLocation type="mitochondrion" evidence="10"/>
<feature type="transmembrane region" description="Helical" evidence="8">
    <location>
        <begin position="237"/>
        <end position="259"/>
    </location>
</feature>
<keyword evidence="5 8" id="KW-1133">Transmembrane helix</keyword>
<dbReference type="PANTHER" id="PTHR42829">
    <property type="entry name" value="NADH-UBIQUINONE OXIDOREDUCTASE CHAIN 5"/>
    <property type="match status" value="1"/>
</dbReference>
<feature type="domain" description="NADH:quinone oxidoreductase/Mrp antiporter transmembrane" evidence="9">
    <location>
        <begin position="69"/>
        <end position="316"/>
    </location>
</feature>
<dbReference type="GO" id="GO:0008137">
    <property type="term" value="F:NADH dehydrogenase (ubiquinone) activity"/>
    <property type="evidence" value="ECO:0007669"/>
    <property type="project" value="UniProtKB-EC"/>
</dbReference>
<dbReference type="GO" id="GO:0003954">
    <property type="term" value="F:NADH dehydrogenase activity"/>
    <property type="evidence" value="ECO:0007669"/>
    <property type="project" value="TreeGrafter"/>
</dbReference>
<evidence type="ECO:0000256" key="5">
    <source>
        <dbReference type="ARBA" id="ARBA00022989"/>
    </source>
</evidence>
<name>A0AA86IJR1_9UROC</name>
<dbReference type="Pfam" id="PF00361">
    <property type="entry name" value="Proton_antipo_M"/>
    <property type="match status" value="1"/>
</dbReference>
<feature type="transmembrane region" description="Helical" evidence="8">
    <location>
        <begin position="69"/>
        <end position="86"/>
    </location>
</feature>
<keyword evidence="3" id="KW-0249">Electron transport</keyword>
<dbReference type="AlphaFoldDB" id="A0AA86IJR1"/>
<evidence type="ECO:0000256" key="6">
    <source>
        <dbReference type="ARBA" id="ARBA00023136"/>
    </source>
</evidence>
<evidence type="ECO:0000256" key="3">
    <source>
        <dbReference type="ARBA" id="ARBA00022660"/>
    </source>
</evidence>
<evidence type="ECO:0000256" key="1">
    <source>
        <dbReference type="ARBA" id="ARBA00004141"/>
    </source>
</evidence>
<feature type="transmembrane region" description="Helical" evidence="8">
    <location>
        <begin position="315"/>
        <end position="336"/>
    </location>
</feature>
<protein>
    <recommendedName>
        <fullName evidence="2">NADH:ubiquinone reductase (H(+)-translocating)</fullName>
        <ecNumber evidence="2">7.1.1.2</ecNumber>
    </recommendedName>
</protein>
<dbReference type="GO" id="GO:0042773">
    <property type="term" value="P:ATP synthesis coupled electron transport"/>
    <property type="evidence" value="ECO:0007669"/>
    <property type="project" value="InterPro"/>
</dbReference>
<organism evidence="10">
    <name type="scientific">Ihlea magalhanica</name>
    <dbReference type="NCBI Taxonomy" id="2781116"/>
    <lineage>
        <taxon>Eukaryota</taxon>
        <taxon>Metazoa</taxon>
        <taxon>Chordata</taxon>
        <taxon>Tunicata</taxon>
        <taxon>Thaliacea</taxon>
        <taxon>Salpida</taxon>
        <taxon>Salpidae</taxon>
        <taxon>Ihlea</taxon>
    </lineage>
</organism>
<dbReference type="PRINTS" id="PR01434">
    <property type="entry name" value="NADHDHGNASE5"/>
</dbReference>
<evidence type="ECO:0000259" key="9">
    <source>
        <dbReference type="Pfam" id="PF00361"/>
    </source>
</evidence>
<feature type="transmembrane region" description="Helical" evidence="8">
    <location>
        <begin position="46"/>
        <end position="63"/>
    </location>
</feature>
<keyword evidence="3" id="KW-0679">Respiratory chain</keyword>